<dbReference type="Gene3D" id="6.10.250.290">
    <property type="match status" value="1"/>
</dbReference>
<dbReference type="Pfam" id="PF00466">
    <property type="entry name" value="Ribosomal_L10"/>
    <property type="match status" value="1"/>
</dbReference>
<keyword evidence="3" id="KW-0687">Ribonucleoprotein</keyword>
<evidence type="ECO:0000256" key="2">
    <source>
        <dbReference type="ARBA" id="ARBA00022980"/>
    </source>
</evidence>
<evidence type="ECO:0000256" key="3">
    <source>
        <dbReference type="ARBA" id="ARBA00023274"/>
    </source>
</evidence>
<dbReference type="PANTHER" id="PTHR11560">
    <property type="entry name" value="39S RIBOSOMAL PROTEIN L10, MITOCHONDRIAL"/>
    <property type="match status" value="1"/>
</dbReference>
<dbReference type="SUPFAM" id="SSF160369">
    <property type="entry name" value="Ribosomal protein L10-like"/>
    <property type="match status" value="1"/>
</dbReference>
<keyword evidence="5" id="KW-1185">Reference proteome</keyword>
<name>A0ABP9YUS6_9FUNG</name>
<dbReference type="InterPro" id="IPR043141">
    <property type="entry name" value="Ribosomal_uL10-like_sf"/>
</dbReference>
<comment type="similarity">
    <text evidence="1">Belongs to the universal ribosomal protein uL10 family.</text>
</comment>
<accession>A0ABP9YUS6</accession>
<dbReference type="InterPro" id="IPR001790">
    <property type="entry name" value="Ribosomal_uL10"/>
</dbReference>
<dbReference type="InterPro" id="IPR047865">
    <property type="entry name" value="Ribosomal_uL10_bac_type"/>
</dbReference>
<organism evidence="4 5">
    <name type="scientific">Mucor flavus</name>
    <dbReference type="NCBI Taxonomy" id="439312"/>
    <lineage>
        <taxon>Eukaryota</taxon>
        <taxon>Fungi</taxon>
        <taxon>Fungi incertae sedis</taxon>
        <taxon>Mucoromycota</taxon>
        <taxon>Mucoromycotina</taxon>
        <taxon>Mucoromycetes</taxon>
        <taxon>Mucorales</taxon>
        <taxon>Mucorineae</taxon>
        <taxon>Mucoraceae</taxon>
        <taxon>Mucor</taxon>
    </lineage>
</organism>
<evidence type="ECO:0008006" key="6">
    <source>
        <dbReference type="Google" id="ProtNLM"/>
    </source>
</evidence>
<keyword evidence="2" id="KW-0689">Ribosomal protein</keyword>
<evidence type="ECO:0000313" key="5">
    <source>
        <dbReference type="Proteomes" id="UP001473302"/>
    </source>
</evidence>
<reference evidence="4 5" key="1">
    <citation type="submission" date="2024-04" db="EMBL/GenBank/DDBJ databases">
        <title>genome sequences of Mucor flavus KT1a and Helicostylum pulchrum KT1b strains isolated from the surface of a dry-aged beef.</title>
        <authorList>
            <person name="Toyotome T."/>
            <person name="Hosono M."/>
            <person name="Torimaru M."/>
            <person name="Fukuda K."/>
            <person name="Mikami N."/>
        </authorList>
    </citation>
    <scope>NUCLEOTIDE SEQUENCE [LARGE SCALE GENOMIC DNA]</scope>
    <source>
        <strain evidence="4 5">KT1a</strain>
    </source>
</reference>
<comment type="caution">
    <text evidence="4">The sequence shown here is derived from an EMBL/GenBank/DDBJ whole genome shotgun (WGS) entry which is preliminary data.</text>
</comment>
<dbReference type="EMBL" id="BAABUK010000007">
    <property type="protein sequence ID" value="GAA5810606.1"/>
    <property type="molecule type" value="Genomic_DNA"/>
</dbReference>
<evidence type="ECO:0000256" key="1">
    <source>
        <dbReference type="ARBA" id="ARBA00008889"/>
    </source>
</evidence>
<sequence length="270" mass="30067">MRLIDKVEYDAPTKIKLVLSQQLIENINKTHRYRETIMTKQISVALNSNRNRNFYDLYVLIGQSPISHALVSNLKPVSRVTISAPCTHATTAVKATHPPRRTFLHNKYSDIIKNNRAVFIFQHNNLTVKEFTQLRQEIGNFDGGASTKLTVLRSGVFGAVLRETKFANLQPLVSGPTCALTTNVADSEYPELMKKSVELLAKNKKLLLLGGKLDSVLLTQSDVLKVVDLPSLDQLRAQVVGVIEAPARKLLGTLEQPASELSSILDRRID</sequence>
<proteinExistence type="inferred from homology"/>
<protein>
    <recommendedName>
        <fullName evidence="6">Ribosomal protein L10</fullName>
    </recommendedName>
</protein>
<evidence type="ECO:0000313" key="4">
    <source>
        <dbReference type="EMBL" id="GAA5810606.1"/>
    </source>
</evidence>
<gene>
    <name evidence="4" type="ORF">MFLAVUS_004029</name>
</gene>
<dbReference type="Proteomes" id="UP001473302">
    <property type="component" value="Unassembled WGS sequence"/>
</dbReference>
<dbReference type="Gene3D" id="3.30.70.1730">
    <property type="match status" value="1"/>
</dbReference>